<feature type="transmembrane region" description="Helical" evidence="6">
    <location>
        <begin position="405"/>
        <end position="424"/>
    </location>
</feature>
<dbReference type="InterPro" id="IPR024923">
    <property type="entry name" value="PG_synth_SpoVB"/>
</dbReference>
<dbReference type="PANTHER" id="PTHR30250">
    <property type="entry name" value="PST FAMILY PREDICTED COLANIC ACID TRANSPORTER"/>
    <property type="match status" value="1"/>
</dbReference>
<feature type="transmembrane region" description="Helical" evidence="6">
    <location>
        <begin position="346"/>
        <end position="370"/>
    </location>
</feature>
<dbReference type="Proteomes" id="UP000274772">
    <property type="component" value="Chromosome"/>
</dbReference>
<feature type="transmembrane region" description="Helical" evidence="6">
    <location>
        <begin position="436"/>
        <end position="457"/>
    </location>
</feature>
<feature type="transmembrane region" description="Helical" evidence="6">
    <location>
        <begin position="222"/>
        <end position="242"/>
    </location>
</feature>
<evidence type="ECO:0000256" key="5">
    <source>
        <dbReference type="ARBA" id="ARBA00023136"/>
    </source>
</evidence>
<evidence type="ECO:0000256" key="6">
    <source>
        <dbReference type="SAM" id="Phobius"/>
    </source>
</evidence>
<proteinExistence type="predicted"/>
<keyword evidence="5 6" id="KW-0472">Membrane</keyword>
<evidence type="ECO:0000256" key="2">
    <source>
        <dbReference type="ARBA" id="ARBA00022475"/>
    </source>
</evidence>
<sequence>MKRKSQPKTAFNGVIILTLALIIVKVLSAIYRVPYQNVLGDQGLYAYQQVYPIVALGMILSMNAIPSAVTQVLGVNSSISTYSKVMLRLQYVGFAIFVVIFICAHPIAVWMGDDRLTPMLRMASFSFIFIGILGVLRGFYQTKQEMNIPAISQVIEQFIRVGLIIIAIVLFSLHGWSVYQAGTLAILASSIGFLGSMLYLVLTRPFSLKLKHNTVHVNWRQLFVSILIYALSQLIVILWQVVDSFTVIHTLQVSGLSFKEAIQHKGIYDRGASFIQMGLIVTTTFSFVLIPLITEAIQHRNDIHKNRYANASVKITVLMSSAAGIGLINLLPLMNRVFFKNNALTATLSVYMVTVMCVSLIMMNIALLQVLNHIRPILIGITLGLMSKAILNVICISQFGILGASLSTVLSLFIFVGVLQIEVLKYYRFSQMRSFIIKLVGGMVVMSVAVQAVMFLIPSHGRMMGLIELFIGAFVGIGILIIYIMMFDVLSYKELKYLPFGDKLYHFKKGRRS</sequence>
<name>A0ABM7FVH8_9STAP</name>
<reference evidence="7 8" key="1">
    <citation type="submission" date="2018-05" db="EMBL/GenBank/DDBJ databases">
        <title>Complete genome sequencing of three human clinical isolates of Staphylococcus caprae reveals virulence factors similar to those of S. epidermidis and S. capitis.</title>
        <authorList>
            <person name="Watanabe S."/>
            <person name="Cui L."/>
        </authorList>
    </citation>
    <scope>NUCLEOTIDE SEQUENCE [LARGE SCALE GENOMIC DNA]</scope>
    <source>
        <strain evidence="7 8">JMUB590</strain>
    </source>
</reference>
<feature type="transmembrane region" description="Helical" evidence="6">
    <location>
        <begin position="85"/>
        <end position="107"/>
    </location>
</feature>
<dbReference type="InterPro" id="IPR002797">
    <property type="entry name" value="Polysacc_synth"/>
</dbReference>
<keyword evidence="4 6" id="KW-1133">Transmembrane helix</keyword>
<evidence type="ECO:0000313" key="7">
    <source>
        <dbReference type="EMBL" id="BBD93444.1"/>
    </source>
</evidence>
<evidence type="ECO:0000256" key="3">
    <source>
        <dbReference type="ARBA" id="ARBA00022692"/>
    </source>
</evidence>
<dbReference type="RefSeq" id="WP_002445696.1">
    <property type="nucleotide sequence ID" value="NZ_AP018585.1"/>
</dbReference>
<accession>A0ABM7FVH8</accession>
<dbReference type="PANTHER" id="PTHR30250:SF29">
    <property type="entry name" value="POLYSACCHARIDE BIOSYNTHESIS PROTEIN C-TERMINAL DOMAIN-CONTAINING PROTEIN"/>
    <property type="match status" value="1"/>
</dbReference>
<feature type="transmembrane region" description="Helical" evidence="6">
    <location>
        <begin position="185"/>
        <end position="202"/>
    </location>
</feature>
<keyword evidence="8" id="KW-1185">Reference proteome</keyword>
<dbReference type="GeneID" id="58052129"/>
<dbReference type="InterPro" id="IPR050833">
    <property type="entry name" value="Poly_Biosynth_Transport"/>
</dbReference>
<evidence type="ECO:0000256" key="4">
    <source>
        <dbReference type="ARBA" id="ARBA00022989"/>
    </source>
</evidence>
<feature type="transmembrane region" description="Helical" evidence="6">
    <location>
        <begin position="469"/>
        <end position="490"/>
    </location>
</feature>
<dbReference type="EMBL" id="AP018586">
    <property type="protein sequence ID" value="BBD93444.1"/>
    <property type="molecule type" value="Genomic_DNA"/>
</dbReference>
<dbReference type="Pfam" id="PF01943">
    <property type="entry name" value="Polysacc_synt"/>
    <property type="match status" value="1"/>
</dbReference>
<gene>
    <name evidence="7" type="ORF">JMUB590_2403</name>
</gene>
<feature type="transmembrane region" description="Helical" evidence="6">
    <location>
        <begin position="274"/>
        <end position="294"/>
    </location>
</feature>
<keyword evidence="2" id="KW-1003">Cell membrane</keyword>
<feature type="transmembrane region" description="Helical" evidence="6">
    <location>
        <begin position="315"/>
        <end position="334"/>
    </location>
</feature>
<comment type="subcellular location">
    <subcellularLocation>
        <location evidence="1">Cell membrane</location>
        <topology evidence="1">Multi-pass membrane protein</topology>
    </subcellularLocation>
</comment>
<evidence type="ECO:0000313" key="8">
    <source>
        <dbReference type="Proteomes" id="UP000274772"/>
    </source>
</evidence>
<organism evidence="7 8">
    <name type="scientific">Staphylococcus caprae</name>
    <dbReference type="NCBI Taxonomy" id="29380"/>
    <lineage>
        <taxon>Bacteria</taxon>
        <taxon>Bacillati</taxon>
        <taxon>Bacillota</taxon>
        <taxon>Bacilli</taxon>
        <taxon>Bacillales</taxon>
        <taxon>Staphylococcaceae</taxon>
        <taxon>Staphylococcus</taxon>
    </lineage>
</organism>
<dbReference type="CDD" id="cd13124">
    <property type="entry name" value="MATE_SpoVB_like"/>
    <property type="match status" value="1"/>
</dbReference>
<feature type="transmembrane region" description="Helical" evidence="6">
    <location>
        <begin position="12"/>
        <end position="31"/>
    </location>
</feature>
<keyword evidence="3 6" id="KW-0812">Transmembrane</keyword>
<feature type="transmembrane region" description="Helical" evidence="6">
    <location>
        <begin position="119"/>
        <end position="140"/>
    </location>
</feature>
<feature type="transmembrane region" description="Helical" evidence="6">
    <location>
        <begin position="51"/>
        <end position="73"/>
    </location>
</feature>
<evidence type="ECO:0000256" key="1">
    <source>
        <dbReference type="ARBA" id="ARBA00004651"/>
    </source>
</evidence>
<protein>
    <submittedName>
        <fullName evidence="7">Capsular polysaccharide synthesis protein 14L homologue</fullName>
    </submittedName>
</protein>
<feature type="transmembrane region" description="Helical" evidence="6">
    <location>
        <begin position="161"/>
        <end position="179"/>
    </location>
</feature>